<proteinExistence type="predicted"/>
<dbReference type="EMBL" id="JABZMK010000005">
    <property type="protein sequence ID" value="MBF1128907.1"/>
    <property type="molecule type" value="Genomic_DNA"/>
</dbReference>
<keyword evidence="2" id="KW-1133">Transmembrane helix</keyword>
<keyword evidence="2" id="KW-0812">Transmembrane</keyword>
<dbReference type="RefSeq" id="WP_007069323.1">
    <property type="nucleotide sequence ID" value="NZ_CAJPSS010000020.1"/>
</dbReference>
<name>A0A6L6TN21_9FIRM</name>
<gene>
    <name evidence="3" type="ORF">HXL70_02550</name>
</gene>
<organism evidence="3 4">
    <name type="scientific">Dialister invisus</name>
    <dbReference type="NCBI Taxonomy" id="218538"/>
    <lineage>
        <taxon>Bacteria</taxon>
        <taxon>Bacillati</taxon>
        <taxon>Bacillota</taxon>
        <taxon>Negativicutes</taxon>
        <taxon>Veillonellales</taxon>
        <taxon>Veillonellaceae</taxon>
        <taxon>Dialister</taxon>
    </lineage>
</organism>
<comment type="caution">
    <text evidence="3">The sequence shown here is derived from an EMBL/GenBank/DDBJ whole genome shotgun (WGS) entry which is preliminary data.</text>
</comment>
<dbReference type="AlphaFoldDB" id="A0A6L6TN21"/>
<dbReference type="GeneID" id="78277078"/>
<evidence type="ECO:0000256" key="1">
    <source>
        <dbReference type="SAM" id="MobiDB-lite"/>
    </source>
</evidence>
<sequence>MSENNQNEVRKEPHVMSRDDVNDYDGLTLNEQGEQEERSAEDSFIHIYMIHIHELPWWKKLLGGLGIAVFILLGLVLVWLFFIYGAIVLATVAIIYFIRKYLLK</sequence>
<evidence type="ECO:0000313" key="3">
    <source>
        <dbReference type="EMBL" id="MBF1128907.1"/>
    </source>
</evidence>
<protein>
    <submittedName>
        <fullName evidence="3">Uncharacterized protein</fullName>
    </submittedName>
</protein>
<accession>A0A6L6TN21</accession>
<evidence type="ECO:0000256" key="2">
    <source>
        <dbReference type="SAM" id="Phobius"/>
    </source>
</evidence>
<evidence type="ECO:0000313" key="4">
    <source>
        <dbReference type="Proteomes" id="UP000757890"/>
    </source>
</evidence>
<keyword evidence="2" id="KW-0472">Membrane</keyword>
<feature type="region of interest" description="Disordered" evidence="1">
    <location>
        <begin position="1"/>
        <end position="26"/>
    </location>
</feature>
<feature type="transmembrane region" description="Helical" evidence="2">
    <location>
        <begin position="65"/>
        <end position="98"/>
    </location>
</feature>
<feature type="compositionally biased region" description="Basic and acidic residues" evidence="1">
    <location>
        <begin position="8"/>
        <end position="21"/>
    </location>
</feature>
<dbReference type="Proteomes" id="UP000757890">
    <property type="component" value="Unassembled WGS sequence"/>
</dbReference>
<reference evidence="3" key="1">
    <citation type="submission" date="2020-04" db="EMBL/GenBank/DDBJ databases">
        <title>Deep metagenomics examines the oral microbiome during advanced dental caries in children, revealing novel taxa and co-occurrences with host molecules.</title>
        <authorList>
            <person name="Baker J.L."/>
            <person name="Morton J.T."/>
            <person name="Dinis M."/>
            <person name="Alvarez R."/>
            <person name="Tran N.C."/>
            <person name="Knight R."/>
            <person name="Edlund A."/>
        </authorList>
    </citation>
    <scope>NUCLEOTIDE SEQUENCE</scope>
    <source>
        <strain evidence="3">JCVI_32_bin.14</strain>
    </source>
</reference>